<evidence type="ECO:0000256" key="1">
    <source>
        <dbReference type="ARBA" id="ARBA00001968"/>
    </source>
</evidence>
<evidence type="ECO:0000313" key="4">
    <source>
        <dbReference type="EMBL" id="GAA2487334.1"/>
    </source>
</evidence>
<accession>A0ABN3LND7</accession>
<sequence length="286" mass="30982">MRQIALTEGPHVSTSVTYTAVLDVKRSTAEHLAGLLRGHRIAAGTRKRRRALGCFKQAVLVLRWFLGGTRLAQLARDNGVSVSTAYRCLHEGLTVLAAGAPDPATALDRAKAAGLTHLNLDDTVIRTDRVAAPGPGGADLWWSGKHQHHDGNVQVIATPDGWPIWVTPVRPGREHDTTGARHHGLIDALNRIAAELDMPTLVDLGYENAGDGFRHPHKKPAGGELTEAQQTYNKVIRGIPGVCERANSLLKTTFKALRRVSLDPSRITKIAAAALVLLQLEYDRTT</sequence>
<evidence type="ECO:0000256" key="2">
    <source>
        <dbReference type="ARBA" id="ARBA00022723"/>
    </source>
</evidence>
<dbReference type="Pfam" id="PF13359">
    <property type="entry name" value="DDE_Tnp_4"/>
    <property type="match status" value="1"/>
</dbReference>
<keyword evidence="5" id="KW-1185">Reference proteome</keyword>
<organism evidence="4 5">
    <name type="scientific">Streptomyces longisporus</name>
    <dbReference type="NCBI Taxonomy" id="1948"/>
    <lineage>
        <taxon>Bacteria</taxon>
        <taxon>Bacillati</taxon>
        <taxon>Actinomycetota</taxon>
        <taxon>Actinomycetes</taxon>
        <taxon>Kitasatosporales</taxon>
        <taxon>Streptomycetaceae</taxon>
        <taxon>Streptomyces</taxon>
    </lineage>
</organism>
<comment type="caution">
    <text evidence="4">The sequence shown here is derived from an EMBL/GenBank/DDBJ whole genome shotgun (WGS) entry which is preliminary data.</text>
</comment>
<reference evidence="4 5" key="1">
    <citation type="journal article" date="2019" name="Int. J. Syst. Evol. Microbiol.">
        <title>The Global Catalogue of Microorganisms (GCM) 10K type strain sequencing project: providing services to taxonomists for standard genome sequencing and annotation.</title>
        <authorList>
            <consortium name="The Broad Institute Genomics Platform"/>
            <consortium name="The Broad Institute Genome Sequencing Center for Infectious Disease"/>
            <person name="Wu L."/>
            <person name="Ma J."/>
        </authorList>
    </citation>
    <scope>NUCLEOTIDE SEQUENCE [LARGE SCALE GENOMIC DNA]</scope>
    <source>
        <strain evidence="4 5">JCM 4395</strain>
    </source>
</reference>
<comment type="cofactor">
    <cofactor evidence="1">
        <name>a divalent metal cation</name>
        <dbReference type="ChEBI" id="CHEBI:60240"/>
    </cofactor>
</comment>
<dbReference type="Proteomes" id="UP001501777">
    <property type="component" value="Unassembled WGS sequence"/>
</dbReference>
<feature type="domain" description="DDE Tnp4" evidence="3">
    <location>
        <begin position="121"/>
        <end position="278"/>
    </location>
</feature>
<keyword evidence="2" id="KW-0479">Metal-binding</keyword>
<proteinExistence type="predicted"/>
<dbReference type="EMBL" id="BAAASG010000007">
    <property type="protein sequence ID" value="GAA2487334.1"/>
    <property type="molecule type" value="Genomic_DNA"/>
</dbReference>
<protein>
    <submittedName>
        <fullName evidence="4">IS5-like element IS470 family transposase</fullName>
    </submittedName>
</protein>
<dbReference type="InterPro" id="IPR027806">
    <property type="entry name" value="HARBI1_dom"/>
</dbReference>
<name>A0ABN3LND7_STRLO</name>
<evidence type="ECO:0000259" key="3">
    <source>
        <dbReference type="Pfam" id="PF13359"/>
    </source>
</evidence>
<evidence type="ECO:0000313" key="5">
    <source>
        <dbReference type="Proteomes" id="UP001501777"/>
    </source>
</evidence>
<gene>
    <name evidence="4" type="ORF">GCM10010276_27220</name>
</gene>